<feature type="region of interest" description="Disordered" evidence="1">
    <location>
        <begin position="1"/>
        <end position="89"/>
    </location>
</feature>
<gene>
    <name evidence="2" type="ORF">MAMMFC1_04012</name>
</gene>
<feature type="compositionally biased region" description="Polar residues" evidence="1">
    <location>
        <begin position="46"/>
        <end position="78"/>
    </location>
</feature>
<organism evidence="2 3">
    <name type="scientific">Methylomusa anaerophila</name>
    <dbReference type="NCBI Taxonomy" id="1930071"/>
    <lineage>
        <taxon>Bacteria</taxon>
        <taxon>Bacillati</taxon>
        <taxon>Bacillota</taxon>
        <taxon>Negativicutes</taxon>
        <taxon>Selenomonadales</taxon>
        <taxon>Sporomusaceae</taxon>
        <taxon>Methylomusa</taxon>
    </lineage>
</organism>
<feature type="compositionally biased region" description="Polar residues" evidence="1">
    <location>
        <begin position="1"/>
        <end position="21"/>
    </location>
</feature>
<dbReference type="KEGG" id="mana:MAMMFC1_04012"/>
<dbReference type="RefSeq" id="WP_126310148.1">
    <property type="nucleotide sequence ID" value="NZ_AP018449.1"/>
</dbReference>
<dbReference type="EMBL" id="AP018449">
    <property type="protein sequence ID" value="BBB93300.1"/>
    <property type="molecule type" value="Genomic_DNA"/>
</dbReference>
<name>A0A348AQF2_9FIRM</name>
<sequence length="89" mass="8979">MANSKQNNPQATGAGTLTAQYDANGDYSTSATSATSTTNTSADLSKLSQLAKQSTQSSQPSGQATANTAASLANQTLTAKKDANADYNS</sequence>
<reference evidence="2 3" key="1">
    <citation type="journal article" date="2018" name="Int. J. Syst. Evol. Microbiol.">
        <title>Methylomusa anaerophila gen. nov., sp. nov., an anaerobic methanol-utilizing bacterium isolated from a microbial fuel cell.</title>
        <authorList>
            <person name="Amano N."/>
            <person name="Yamamuro A."/>
            <person name="Miyahara M."/>
            <person name="Kouzuma A."/>
            <person name="Abe T."/>
            <person name="Watanabe K."/>
        </authorList>
    </citation>
    <scope>NUCLEOTIDE SEQUENCE [LARGE SCALE GENOMIC DNA]</scope>
    <source>
        <strain evidence="2 3">MMFC1</strain>
    </source>
</reference>
<keyword evidence="3" id="KW-1185">Reference proteome</keyword>
<accession>A0A348AQF2</accession>
<evidence type="ECO:0000256" key="1">
    <source>
        <dbReference type="SAM" id="MobiDB-lite"/>
    </source>
</evidence>
<dbReference type="Proteomes" id="UP000276437">
    <property type="component" value="Chromosome"/>
</dbReference>
<feature type="compositionally biased region" description="Basic and acidic residues" evidence="1">
    <location>
        <begin position="79"/>
        <end position="89"/>
    </location>
</feature>
<evidence type="ECO:0000313" key="3">
    <source>
        <dbReference type="Proteomes" id="UP000276437"/>
    </source>
</evidence>
<feature type="compositionally biased region" description="Low complexity" evidence="1">
    <location>
        <begin position="28"/>
        <end position="42"/>
    </location>
</feature>
<protein>
    <submittedName>
        <fullName evidence="2">Uncharacterized protein</fullName>
    </submittedName>
</protein>
<evidence type="ECO:0000313" key="2">
    <source>
        <dbReference type="EMBL" id="BBB93300.1"/>
    </source>
</evidence>
<dbReference type="AlphaFoldDB" id="A0A348AQF2"/>
<proteinExistence type="predicted"/>